<name>A0A2S3UR43_9HYPH</name>
<dbReference type="GO" id="GO:0002184">
    <property type="term" value="P:cytoplasmic translational termination"/>
    <property type="evidence" value="ECO:0007669"/>
    <property type="project" value="TreeGrafter"/>
</dbReference>
<keyword evidence="3 6" id="KW-0963">Cytoplasm</keyword>
<dbReference type="InterPro" id="IPR036191">
    <property type="entry name" value="RRF_sf"/>
</dbReference>
<accession>A0A2S3UR43</accession>
<proteinExistence type="inferred from homology"/>
<dbReference type="RefSeq" id="WP_103223563.1">
    <property type="nucleotide sequence ID" value="NZ_PPCN01000007.1"/>
</dbReference>
<dbReference type="HAMAP" id="MF_00040">
    <property type="entry name" value="RRF"/>
    <property type="match status" value="1"/>
</dbReference>
<reference evidence="9 10" key="1">
    <citation type="submission" date="2018-01" db="EMBL/GenBank/DDBJ databases">
        <title>Genomic Encyclopedia of Archaeal and Bacterial Type Strains, Phase II (KMG-II): from individual species to whole genera.</title>
        <authorList>
            <person name="Goeker M."/>
        </authorList>
    </citation>
    <scope>NUCLEOTIDE SEQUENCE [LARGE SCALE GENOMIC DNA]</scope>
    <source>
        <strain evidence="9 10">DSM 17023</strain>
    </source>
</reference>
<dbReference type="FunFam" id="1.10.132.20:FF:000001">
    <property type="entry name" value="Ribosome-recycling factor"/>
    <property type="match status" value="1"/>
</dbReference>
<dbReference type="PANTHER" id="PTHR20982:SF3">
    <property type="entry name" value="MITOCHONDRIAL RIBOSOME RECYCLING FACTOR PSEUDO 1"/>
    <property type="match status" value="1"/>
</dbReference>
<dbReference type="OrthoDB" id="9804006at2"/>
<sequence>MSVVGVDLDDLKRRMQGALASLKTDFSGLRTGRASASMLDPISVQAYGQSMPISQVGTVSVPESRMVAIQVWDKTMVAAVERAIRESNLGLNPVVDGQLLRLPIPELNQERRQDLIKVAHKYAEQARVAIRHVRRDGMDTAKKAEKDGDISQDDSRVASDEVQKLTDQMIGEVDSMLEKKEQEISQV</sequence>
<evidence type="ECO:0000259" key="8">
    <source>
        <dbReference type="Pfam" id="PF01765"/>
    </source>
</evidence>
<dbReference type="Gene3D" id="3.30.1360.40">
    <property type="match status" value="1"/>
</dbReference>
<dbReference type="SUPFAM" id="SSF55194">
    <property type="entry name" value="Ribosome recycling factor, RRF"/>
    <property type="match status" value="1"/>
</dbReference>
<comment type="function">
    <text evidence="5 6">Responsible for the release of ribosomes from messenger RNA at the termination of protein biosynthesis. May increase the efficiency of translation by recycling ribosomes from one round of translation to another.</text>
</comment>
<evidence type="ECO:0000256" key="5">
    <source>
        <dbReference type="ARBA" id="ARBA00025050"/>
    </source>
</evidence>
<evidence type="ECO:0000313" key="9">
    <source>
        <dbReference type="EMBL" id="POF30178.1"/>
    </source>
</evidence>
<evidence type="ECO:0000256" key="4">
    <source>
        <dbReference type="ARBA" id="ARBA00022917"/>
    </source>
</evidence>
<dbReference type="FunFam" id="3.30.1360.40:FF:000001">
    <property type="entry name" value="Ribosome-recycling factor"/>
    <property type="match status" value="1"/>
</dbReference>
<keyword evidence="10" id="KW-1185">Reference proteome</keyword>
<dbReference type="Proteomes" id="UP000236959">
    <property type="component" value="Unassembled WGS sequence"/>
</dbReference>
<comment type="subcellular location">
    <subcellularLocation>
        <location evidence="1 6">Cytoplasm</location>
    </subcellularLocation>
</comment>
<protein>
    <recommendedName>
        <fullName evidence="6">Ribosome-recycling factor</fullName>
        <shortName evidence="6">RRF</shortName>
    </recommendedName>
    <alternativeName>
        <fullName evidence="6">Ribosome-releasing factor</fullName>
    </alternativeName>
</protein>
<keyword evidence="4 6" id="KW-0648">Protein biosynthesis</keyword>
<dbReference type="Pfam" id="PF01765">
    <property type="entry name" value="RRF"/>
    <property type="match status" value="1"/>
</dbReference>
<dbReference type="NCBIfam" id="TIGR00496">
    <property type="entry name" value="frr"/>
    <property type="match status" value="1"/>
</dbReference>
<dbReference type="PANTHER" id="PTHR20982">
    <property type="entry name" value="RIBOSOME RECYCLING FACTOR"/>
    <property type="match status" value="1"/>
</dbReference>
<comment type="similarity">
    <text evidence="2 6">Belongs to the RRF family.</text>
</comment>
<evidence type="ECO:0000313" key="10">
    <source>
        <dbReference type="Proteomes" id="UP000236959"/>
    </source>
</evidence>
<evidence type="ECO:0000256" key="6">
    <source>
        <dbReference type="HAMAP-Rule" id="MF_00040"/>
    </source>
</evidence>
<dbReference type="CDD" id="cd00520">
    <property type="entry name" value="RRF"/>
    <property type="match status" value="1"/>
</dbReference>
<evidence type="ECO:0000256" key="3">
    <source>
        <dbReference type="ARBA" id="ARBA00022490"/>
    </source>
</evidence>
<dbReference type="InterPro" id="IPR023584">
    <property type="entry name" value="Ribosome_recyc_fac_dom"/>
</dbReference>
<dbReference type="EMBL" id="PPCN01000007">
    <property type="protein sequence ID" value="POF30178.1"/>
    <property type="molecule type" value="Genomic_DNA"/>
</dbReference>
<evidence type="ECO:0000256" key="7">
    <source>
        <dbReference type="SAM" id="MobiDB-lite"/>
    </source>
</evidence>
<evidence type="ECO:0000256" key="1">
    <source>
        <dbReference type="ARBA" id="ARBA00004496"/>
    </source>
</evidence>
<comment type="caution">
    <text evidence="9">The sequence shown here is derived from an EMBL/GenBank/DDBJ whole genome shotgun (WGS) entry which is preliminary data.</text>
</comment>
<dbReference type="GO" id="GO:0043023">
    <property type="term" value="F:ribosomal large subunit binding"/>
    <property type="evidence" value="ECO:0007669"/>
    <property type="project" value="TreeGrafter"/>
</dbReference>
<feature type="region of interest" description="Disordered" evidence="7">
    <location>
        <begin position="139"/>
        <end position="162"/>
    </location>
</feature>
<feature type="domain" description="Ribosome recycling factor" evidence="8">
    <location>
        <begin position="22"/>
        <end position="184"/>
    </location>
</feature>
<dbReference type="InterPro" id="IPR002661">
    <property type="entry name" value="Ribosome_recyc_fac"/>
</dbReference>
<dbReference type="AlphaFoldDB" id="A0A2S3UR43"/>
<organism evidence="9 10">
    <name type="scientific">Roseibium marinum</name>
    <dbReference type="NCBI Taxonomy" id="281252"/>
    <lineage>
        <taxon>Bacteria</taxon>
        <taxon>Pseudomonadati</taxon>
        <taxon>Pseudomonadota</taxon>
        <taxon>Alphaproteobacteria</taxon>
        <taxon>Hyphomicrobiales</taxon>
        <taxon>Stappiaceae</taxon>
        <taxon>Roseibium</taxon>
    </lineage>
</organism>
<dbReference type="GO" id="GO:0005829">
    <property type="term" value="C:cytosol"/>
    <property type="evidence" value="ECO:0007669"/>
    <property type="project" value="GOC"/>
</dbReference>
<gene>
    <name evidence="6" type="primary">frr</name>
    <name evidence="9" type="ORF">CLV41_107205</name>
</gene>
<dbReference type="Gene3D" id="1.10.132.20">
    <property type="entry name" value="Ribosome-recycling factor"/>
    <property type="match status" value="1"/>
</dbReference>
<evidence type="ECO:0000256" key="2">
    <source>
        <dbReference type="ARBA" id="ARBA00005912"/>
    </source>
</evidence>